<evidence type="ECO:0000313" key="4">
    <source>
        <dbReference type="Proteomes" id="UP000193719"/>
    </source>
</evidence>
<dbReference type="PANTHER" id="PTHR24126:SF14">
    <property type="entry name" value="ANK_REP_REGION DOMAIN-CONTAINING PROTEIN"/>
    <property type="match status" value="1"/>
</dbReference>
<dbReference type="PANTHER" id="PTHR24126">
    <property type="entry name" value="ANKYRIN REPEAT, PH AND SEC7 DOMAIN CONTAINING PROTEIN SECG-RELATED"/>
    <property type="match status" value="1"/>
</dbReference>
<gene>
    <name evidence="3" type="ORF">BCR36DRAFT_332496</name>
</gene>
<reference evidence="3 4" key="2">
    <citation type="submission" date="2016-08" db="EMBL/GenBank/DDBJ databases">
        <title>Pervasive Adenine N6-methylation of Active Genes in Fungi.</title>
        <authorList>
            <consortium name="DOE Joint Genome Institute"/>
            <person name="Mondo S.J."/>
            <person name="Dannebaum R.O."/>
            <person name="Kuo R.C."/>
            <person name="Labutti K."/>
            <person name="Haridas S."/>
            <person name="Kuo A."/>
            <person name="Salamov A."/>
            <person name="Ahrendt S.R."/>
            <person name="Lipzen A."/>
            <person name="Sullivan W."/>
            <person name="Andreopoulos W.B."/>
            <person name="Clum A."/>
            <person name="Lindquist E."/>
            <person name="Daum C."/>
            <person name="Ramamoorthy G.K."/>
            <person name="Gryganskyi A."/>
            <person name="Culley D."/>
            <person name="Magnuson J.K."/>
            <person name="James T.Y."/>
            <person name="O'Malley M.A."/>
            <person name="Stajich J.E."/>
            <person name="Spatafora J.W."/>
            <person name="Visel A."/>
            <person name="Grigoriev I.V."/>
        </authorList>
    </citation>
    <scope>NUCLEOTIDE SEQUENCE [LARGE SCALE GENOMIC DNA]</scope>
    <source>
        <strain evidence="4">finn</strain>
    </source>
</reference>
<dbReference type="SMART" id="SM00248">
    <property type="entry name" value="ANK"/>
    <property type="match status" value="13"/>
</dbReference>
<feature type="non-terminal residue" evidence="3">
    <location>
        <position position="1631"/>
    </location>
</feature>
<accession>A0A1Y1V327</accession>
<dbReference type="STRING" id="1754191.A0A1Y1V327"/>
<evidence type="ECO:0000313" key="3">
    <source>
        <dbReference type="EMBL" id="ORX45986.1"/>
    </source>
</evidence>
<organism evidence="3 4">
    <name type="scientific">Piromyces finnis</name>
    <dbReference type="NCBI Taxonomy" id="1754191"/>
    <lineage>
        <taxon>Eukaryota</taxon>
        <taxon>Fungi</taxon>
        <taxon>Fungi incertae sedis</taxon>
        <taxon>Chytridiomycota</taxon>
        <taxon>Chytridiomycota incertae sedis</taxon>
        <taxon>Neocallimastigomycetes</taxon>
        <taxon>Neocallimastigales</taxon>
        <taxon>Neocallimastigaceae</taxon>
        <taxon>Piromyces</taxon>
    </lineage>
</organism>
<keyword evidence="4" id="KW-1185">Reference proteome</keyword>
<reference evidence="3 4" key="1">
    <citation type="submission" date="2016-08" db="EMBL/GenBank/DDBJ databases">
        <title>Genomes of anaerobic fungi encode conserved fungal cellulosomes for biomass hydrolysis.</title>
        <authorList>
            <consortium name="DOE Joint Genome Institute"/>
            <person name="Haitjema C.H."/>
            <person name="Gilmore S.P."/>
            <person name="Henske J.K."/>
            <person name="Solomon K.V."/>
            <person name="De Groot R."/>
            <person name="Kuo A."/>
            <person name="Mondo S.J."/>
            <person name="Salamov A.A."/>
            <person name="Labutti K."/>
            <person name="Zhao Z."/>
            <person name="Chiniquy J."/>
            <person name="Barry K."/>
            <person name="Brewer H.M."/>
            <person name="Purvine S.O."/>
            <person name="Wright A.T."/>
            <person name="Boxma B."/>
            <person name="Van Alen T."/>
            <person name="Hackstein J.H."/>
            <person name="Baker S.E."/>
            <person name="Grigoriev I.V."/>
            <person name="O'Malley M.A."/>
        </authorList>
    </citation>
    <scope>NUCLEOTIDE SEQUENCE [LARGE SCALE GENOMIC DNA]</scope>
    <source>
        <strain evidence="4">finn</strain>
    </source>
</reference>
<keyword evidence="1" id="KW-0677">Repeat</keyword>
<dbReference type="EMBL" id="MCFH01000037">
    <property type="protein sequence ID" value="ORX45986.1"/>
    <property type="molecule type" value="Genomic_DNA"/>
</dbReference>
<evidence type="ECO:0000256" key="2">
    <source>
        <dbReference type="ARBA" id="ARBA00023043"/>
    </source>
</evidence>
<sequence length="1631" mass="194746">MVNVIINKEDIRNTISEIIERKDVNKLVKYLQVNKIKLNYLNNDFTDILIQSIEKDASIDFIEFIINYGKYKTLNFTIRGNPDYIKKTPLASAIKKNNFKLADYLINYNADINYIPYDILLKSLTKKNSKYIIYKGISITTDLINILIKDNYNFFLKQIFKHVLFDNKFILKFLSFYKIRKPISNYGLKELIEKEKNKITFNKFMYKLALENANYDAISLLYNNDTRERSFVLRDFYNIFENSTKAVKFEFLNKIKSKEINISFEKSNLKDIENIETEEEKKEIIMSFIISSDVKRLQNYIKNKNINLNKIFNKYDYINDILKFSIDNNASIKMLNFIIKQWHYEYFDYYIFEKDIKISLIYYTLLQNKYKIFDFLIKKGADINYGDSLLYFYNNKFLNKKNLRYILNQNYNLTSNTIKLLIVDNKVALMKEIFHQYIFNNFFILKLLSIYNEKSSISDYHLKGIIKEEKNKLNFNSELYKTAIENNNYNAIQCLYDYDTRNKDIILYDIFKLLDNDEKKHQSGRIDIFTNKVKNGQLKLNINEKHLDNFNNIDNKRKVIMEKLKNNDIINLKNYIINNNILLTMFNDEKFDILIYAIEKGVSIEVIKFIVHYYFSLNYYIYDLRERKYKSPLSCAISSNKFLIANLLLENGANINYKIFDSDLIYKLRNEHLLNSSNLKYSLDKGFKITSKLITMLIRNNKNDYLSHILYHFVFDKYFILKLLSFSKNKVSLSSEQLYEIITNEKSKITIKHEWYFEALYYHNNTAVKIFINCDSNKHDLFFDKYELYKLLDKAIYDHNYDFIKELFSSKWFDYKNFNIEEYLSSKRIRYRLDIIDYFIEEILNESFFSFKDASFETLLLNIFEISNITFNFIKRFIQKSFDHKTFDFKYINFENMLKTMVNVREIIEIDKQSYFKLFEILINRSFDHKTFDFKNINFENIISIICKYKFIIEKSFCHNSFDFNKVNFENILSIVSQYKLNLKNTYTYITYLLKLVIGKSFQHPTFNYNTINIQKDIMILRQINDNISVLEYYIEELFNSKNFDINDACVANLILASNKVKNENFEKYIIDKIIKYSTTNFNEKSFICGALFSLGKIKNTYLFEYFINQVIYNKYFKLNYFNIEKILLTATKIKDNSLITYLLNNLLNLIESNKDFNINHINFNKILLLAIKNTNIYIIKYILEKIKNINNTLDVENILKSASRINYIAVMKILIMKIFCVTSLDDIKEYNIVLIKNYSTQSLSLILNALIKLKNFELIKILIEHPELKNKININEKDKNNEYPIIEASHIAKNCYENINIFEYLLENGANCNVKNYNNTSLFIVLIKNENYNVLQYLFKHNILPIIDIDTSNCLLMKAISQNNVDLVKDIINNELRNNENYNRKLLYSHDLSKNFFTPLILSYLLNYQEIFRILLKYYDINEKDYYGYTIIHYSILKDDKETMNQLIYNINQQNENLKIRSVFDIAIKVKKKKIISNLLENDIKNKLINIINEKHETPIVTLSKIDYYSKEEKIEIIKKLISKGIDINAKDLYGKSALIYSIEKNSLTLVKLLVDNGALIFKKMNNNKNIFSSLINIIEICKPDIFEYLLNNCNIKIYMNEIIDIVINNNKQDLLKILIPNYIDSSFMY</sequence>
<evidence type="ECO:0000256" key="1">
    <source>
        <dbReference type="ARBA" id="ARBA00022737"/>
    </source>
</evidence>
<dbReference type="OrthoDB" id="10609758at2759"/>
<proteinExistence type="predicted"/>
<name>A0A1Y1V327_9FUNG</name>
<dbReference type="Pfam" id="PF12796">
    <property type="entry name" value="Ank_2"/>
    <property type="match status" value="2"/>
</dbReference>
<dbReference type="SUPFAM" id="SSF48403">
    <property type="entry name" value="Ankyrin repeat"/>
    <property type="match status" value="4"/>
</dbReference>
<dbReference type="InterPro" id="IPR036770">
    <property type="entry name" value="Ankyrin_rpt-contain_sf"/>
</dbReference>
<keyword evidence="2" id="KW-0040">ANK repeat</keyword>
<dbReference type="InterPro" id="IPR002110">
    <property type="entry name" value="Ankyrin_rpt"/>
</dbReference>
<dbReference type="Proteomes" id="UP000193719">
    <property type="component" value="Unassembled WGS sequence"/>
</dbReference>
<dbReference type="Gene3D" id="1.25.40.20">
    <property type="entry name" value="Ankyrin repeat-containing domain"/>
    <property type="match status" value="5"/>
</dbReference>
<protein>
    <submittedName>
        <fullName evidence="3">Ankyrin</fullName>
    </submittedName>
</protein>
<comment type="caution">
    <text evidence="3">The sequence shown here is derived from an EMBL/GenBank/DDBJ whole genome shotgun (WGS) entry which is preliminary data.</text>
</comment>